<sequence length="60" mass="6923">MRLYDPGARGLHLLLRPHTLIIAYFLVSEHGESITTSDKFTIFPLPFPFSLYHEGNSYNQ</sequence>
<evidence type="ECO:0000313" key="1">
    <source>
        <dbReference type="EMBL" id="GED66992.1"/>
    </source>
</evidence>
<accession>A0ABQ0TGT9</accession>
<keyword evidence="2" id="KW-1185">Reference proteome</keyword>
<proteinExistence type="predicted"/>
<dbReference type="EMBL" id="BJON01000002">
    <property type="protein sequence ID" value="GED66992.1"/>
    <property type="molecule type" value="Genomic_DNA"/>
</dbReference>
<gene>
    <name evidence="1" type="ORF">BRE01_06940</name>
</gene>
<protein>
    <submittedName>
        <fullName evidence="1">Uncharacterized protein</fullName>
    </submittedName>
</protein>
<dbReference type="Proteomes" id="UP000319578">
    <property type="component" value="Unassembled WGS sequence"/>
</dbReference>
<organism evidence="1 2">
    <name type="scientific">Brevibacillus reuszeri</name>
    <dbReference type="NCBI Taxonomy" id="54915"/>
    <lineage>
        <taxon>Bacteria</taxon>
        <taxon>Bacillati</taxon>
        <taxon>Bacillota</taxon>
        <taxon>Bacilli</taxon>
        <taxon>Bacillales</taxon>
        <taxon>Paenibacillaceae</taxon>
        <taxon>Brevibacillus</taxon>
    </lineage>
</organism>
<reference evidence="1 2" key="1">
    <citation type="submission" date="2019-06" db="EMBL/GenBank/DDBJ databases">
        <title>Whole genome shotgun sequence of Brevibacillus reuszeri NBRC 15719.</title>
        <authorList>
            <person name="Hosoyama A."/>
            <person name="Uohara A."/>
            <person name="Ohji S."/>
            <person name="Ichikawa N."/>
        </authorList>
    </citation>
    <scope>NUCLEOTIDE SEQUENCE [LARGE SCALE GENOMIC DNA]</scope>
    <source>
        <strain evidence="1 2">NBRC 15719</strain>
    </source>
</reference>
<name>A0ABQ0TGT9_9BACL</name>
<evidence type="ECO:0000313" key="2">
    <source>
        <dbReference type="Proteomes" id="UP000319578"/>
    </source>
</evidence>
<comment type="caution">
    <text evidence="1">The sequence shown here is derived from an EMBL/GenBank/DDBJ whole genome shotgun (WGS) entry which is preliminary data.</text>
</comment>